<dbReference type="SUPFAM" id="SSF53254">
    <property type="entry name" value="Phosphoglycerate mutase-like"/>
    <property type="match status" value="1"/>
</dbReference>
<dbReference type="GO" id="GO:0016791">
    <property type="term" value="F:phosphatase activity"/>
    <property type="evidence" value="ECO:0007669"/>
    <property type="project" value="TreeGrafter"/>
</dbReference>
<evidence type="ECO:0000256" key="3">
    <source>
        <dbReference type="SAM" id="Phobius"/>
    </source>
</evidence>
<dbReference type="GeneID" id="68115438"/>
<keyword evidence="3" id="KW-0812">Transmembrane</keyword>
<keyword evidence="2" id="KW-0378">Hydrolase</keyword>
<name>A0A6A5BFU9_NAEFO</name>
<gene>
    <name evidence="4" type="ORF">FDP41_008220</name>
</gene>
<dbReference type="EMBL" id="VFQX01000060">
    <property type="protein sequence ID" value="KAF0973516.1"/>
    <property type="molecule type" value="Genomic_DNA"/>
</dbReference>
<dbReference type="PANTHER" id="PTHR11567:SF110">
    <property type="entry name" value="2-PHOSPHOXYLOSE PHOSPHATASE 1"/>
    <property type="match status" value="1"/>
</dbReference>
<dbReference type="OrthoDB" id="258392at2759"/>
<dbReference type="VEuPathDB" id="AmoebaDB:FDP41_008220"/>
<organism evidence="4 5">
    <name type="scientific">Naegleria fowleri</name>
    <name type="common">Brain eating amoeba</name>
    <dbReference type="NCBI Taxonomy" id="5763"/>
    <lineage>
        <taxon>Eukaryota</taxon>
        <taxon>Discoba</taxon>
        <taxon>Heterolobosea</taxon>
        <taxon>Tetramitia</taxon>
        <taxon>Eutetramitia</taxon>
        <taxon>Vahlkampfiidae</taxon>
        <taxon>Naegleria</taxon>
    </lineage>
</organism>
<dbReference type="RefSeq" id="XP_044558229.1">
    <property type="nucleotide sequence ID" value="XM_044712051.1"/>
</dbReference>
<evidence type="ECO:0000256" key="1">
    <source>
        <dbReference type="ARBA" id="ARBA00005375"/>
    </source>
</evidence>
<evidence type="ECO:0008006" key="6">
    <source>
        <dbReference type="Google" id="ProtNLM"/>
    </source>
</evidence>
<sequence>MQQTSHLHRSLSCSNFLFAMMTQQPLMNTILKIIVCVLIMLIEHSIGAGPTSEGILQVHVLSRHCDRLPIAPLRIPNDPIDWAKVSNLQLGDLTGLGQMQCSNLGQILRERYLEEGSPFKIMGIDTKYNSEHYYFRSTELYRTLMSMFSISMGLFPQGLGEQATINFENSKDHGRMQFALPNGTQAVPIRTVQEDMDALLIGFSFCNTVIRRMQQVHSSKQASAFFAKNRELIDKIYNVTGWTTGDDTIGTLFDLMTVQRAHNMLKLTWINENWEQIDQIRNDFLLMLYNYVVIGKEGSSVLISTILNQMKEMKKKYIHYSAHDTTLQSITASLKLNDKDYPYLGYQPKYGAHLAFELHQMNDGTRAVRLIHGSQFNDSNFTSLILKSLGCDSEFCPFETFNRLAREQSTVFDWCSACDNYGRDVCAAEFLKSNESSTLAFLISTPVLALTNAITLILVIVCCARAQYNKSRYTQIN</sequence>
<dbReference type="OMA" id="MEMNQWC"/>
<dbReference type="CDD" id="cd07061">
    <property type="entry name" value="HP_HAP_like"/>
    <property type="match status" value="1"/>
</dbReference>
<dbReference type="PANTHER" id="PTHR11567">
    <property type="entry name" value="ACID PHOSPHATASE-RELATED"/>
    <property type="match status" value="1"/>
</dbReference>
<keyword evidence="3" id="KW-1133">Transmembrane helix</keyword>
<keyword evidence="3" id="KW-0472">Membrane</keyword>
<evidence type="ECO:0000313" key="5">
    <source>
        <dbReference type="Proteomes" id="UP000444721"/>
    </source>
</evidence>
<accession>A0A6A5BFU9</accession>
<dbReference type="AlphaFoldDB" id="A0A6A5BFU9"/>
<dbReference type="Proteomes" id="UP000444721">
    <property type="component" value="Unassembled WGS sequence"/>
</dbReference>
<evidence type="ECO:0000256" key="2">
    <source>
        <dbReference type="ARBA" id="ARBA00022801"/>
    </source>
</evidence>
<dbReference type="Gene3D" id="3.40.50.1240">
    <property type="entry name" value="Phosphoglycerate mutase-like"/>
    <property type="match status" value="1"/>
</dbReference>
<dbReference type="InterPro" id="IPR029033">
    <property type="entry name" value="His_PPase_superfam"/>
</dbReference>
<keyword evidence="5" id="KW-1185">Reference proteome</keyword>
<dbReference type="Pfam" id="PF00328">
    <property type="entry name" value="His_Phos_2"/>
    <property type="match status" value="1"/>
</dbReference>
<dbReference type="VEuPathDB" id="AmoebaDB:NF0003160"/>
<reference evidence="4 5" key="1">
    <citation type="journal article" date="2019" name="Sci. Rep.">
        <title>Nanopore sequencing improves the draft genome of the human pathogenic amoeba Naegleria fowleri.</title>
        <authorList>
            <person name="Liechti N."/>
            <person name="Schurch N."/>
            <person name="Bruggmann R."/>
            <person name="Wittwer M."/>
        </authorList>
    </citation>
    <scope>NUCLEOTIDE SEQUENCE [LARGE SCALE GENOMIC DNA]</scope>
    <source>
        <strain evidence="4 5">ATCC 30894</strain>
    </source>
</reference>
<comment type="caution">
    <text evidence="4">The sequence shown here is derived from an EMBL/GenBank/DDBJ whole genome shotgun (WGS) entry which is preliminary data.</text>
</comment>
<evidence type="ECO:0000313" key="4">
    <source>
        <dbReference type="EMBL" id="KAF0973516.1"/>
    </source>
</evidence>
<comment type="similarity">
    <text evidence="1">Belongs to the histidine acid phosphatase family.</text>
</comment>
<proteinExistence type="inferred from homology"/>
<dbReference type="InterPro" id="IPR000560">
    <property type="entry name" value="His_Pase_clade-2"/>
</dbReference>
<dbReference type="VEuPathDB" id="AmoebaDB:NfTy_091280"/>
<dbReference type="InterPro" id="IPR050645">
    <property type="entry name" value="Histidine_acid_phosphatase"/>
</dbReference>
<protein>
    <recommendedName>
        <fullName evidence="6">Acid phosphatase</fullName>
    </recommendedName>
</protein>
<feature type="transmembrane region" description="Helical" evidence="3">
    <location>
        <begin position="439"/>
        <end position="464"/>
    </location>
</feature>